<accession>A0A517ZMC3</accession>
<gene>
    <name evidence="3" type="primary">galM_1</name>
    <name evidence="3" type="ORF">Mal52_21150</name>
</gene>
<keyword evidence="3" id="KW-0413">Isomerase</keyword>
<feature type="signal peptide" evidence="1">
    <location>
        <begin position="1"/>
        <end position="19"/>
    </location>
</feature>
<dbReference type="SUPFAM" id="SSF74650">
    <property type="entry name" value="Galactose mutarotase-like"/>
    <property type="match status" value="1"/>
</dbReference>
<dbReference type="EMBL" id="CP036276">
    <property type="protein sequence ID" value="QDU43639.1"/>
    <property type="molecule type" value="Genomic_DNA"/>
</dbReference>
<evidence type="ECO:0000313" key="4">
    <source>
        <dbReference type="Proteomes" id="UP000319383"/>
    </source>
</evidence>
<sequence precursor="true">MRQLFGFLLLFATAAPLSAAEIHDDIDADTGWQVITAQAGQTKIRVVPAAGFNVFSIEHAGRELLKTPPALADLPGVSYGVPLLYPSPNRVRNAQFTFDGKTYHFDANDGTNFIHGLVHNVPWTVRRTEVDAHQAVIEAELVFAPGTKHYAAFPLEHTLRVTVTVRPEGVSWKYEVDNTHGKSKVPFGFALHPWILYQGERKNTFLTIPATQWMEAENLLPTGKLVDLEGTPFDARAAKSLEGFVIDDVYSGMQSDHPTVADFRDEGIQLSLDASDDFTHLVVYTPENKNWFCVENQTCSTDAHNLYQQGLKAESHLLVAEPGETLSGTVNYRIRDARGHKFSRWEKAIRKFEAQDRQHPPAAGGTLFVGSSSIRFWDLPKYFPDRPVVNHGFGGSQMIDSLYFADRIVLPYQPRTIVVYAGDNDIAGGQSPETVAKDFQRFARKIHAALPETKIVYIAIKPSLRRWNLYEQMAKANDLIAAFAETDERITYADIATPMLNEQGTPKPELFIKDGLHLSPAGYELWTSVIEPLLPRAN</sequence>
<dbReference type="InterPro" id="IPR008183">
    <property type="entry name" value="Aldose_1/G6P_1-epimerase"/>
</dbReference>
<dbReference type="GO" id="GO:0016788">
    <property type="term" value="F:hydrolase activity, acting on ester bonds"/>
    <property type="evidence" value="ECO:0007669"/>
    <property type="project" value="UniProtKB-ARBA"/>
</dbReference>
<dbReference type="PANTHER" id="PTHR10091">
    <property type="entry name" value="ALDOSE-1-EPIMERASE"/>
    <property type="match status" value="1"/>
</dbReference>
<proteinExistence type="predicted"/>
<evidence type="ECO:0000259" key="2">
    <source>
        <dbReference type="Pfam" id="PF13472"/>
    </source>
</evidence>
<dbReference type="Proteomes" id="UP000319383">
    <property type="component" value="Chromosome"/>
</dbReference>
<dbReference type="SUPFAM" id="SSF52266">
    <property type="entry name" value="SGNH hydrolase"/>
    <property type="match status" value="1"/>
</dbReference>
<dbReference type="GO" id="GO:0004034">
    <property type="term" value="F:aldose 1-epimerase activity"/>
    <property type="evidence" value="ECO:0007669"/>
    <property type="project" value="UniProtKB-EC"/>
</dbReference>
<dbReference type="PANTHER" id="PTHR10091:SF0">
    <property type="entry name" value="GALACTOSE MUTAROTASE"/>
    <property type="match status" value="1"/>
</dbReference>
<evidence type="ECO:0000313" key="3">
    <source>
        <dbReference type="EMBL" id="QDU43639.1"/>
    </source>
</evidence>
<dbReference type="AlphaFoldDB" id="A0A517ZMC3"/>
<dbReference type="GO" id="GO:0006006">
    <property type="term" value="P:glucose metabolic process"/>
    <property type="evidence" value="ECO:0007669"/>
    <property type="project" value="TreeGrafter"/>
</dbReference>
<dbReference type="CDD" id="cd04502">
    <property type="entry name" value="SGNH_hydrolase_like_7"/>
    <property type="match status" value="1"/>
</dbReference>
<feature type="domain" description="SGNH hydrolase-type esterase" evidence="2">
    <location>
        <begin position="381"/>
        <end position="525"/>
    </location>
</feature>
<dbReference type="Gene3D" id="3.40.50.1110">
    <property type="entry name" value="SGNH hydrolase"/>
    <property type="match status" value="1"/>
</dbReference>
<dbReference type="Gene3D" id="2.70.98.10">
    <property type="match status" value="1"/>
</dbReference>
<dbReference type="InterPro" id="IPR036514">
    <property type="entry name" value="SGNH_hydro_sf"/>
</dbReference>
<keyword evidence="4" id="KW-1185">Reference proteome</keyword>
<dbReference type="Pfam" id="PF01263">
    <property type="entry name" value="Aldose_epim"/>
    <property type="match status" value="1"/>
</dbReference>
<feature type="chain" id="PRO_5021921055" evidence="1">
    <location>
        <begin position="20"/>
        <end position="538"/>
    </location>
</feature>
<dbReference type="GO" id="GO:0030246">
    <property type="term" value="F:carbohydrate binding"/>
    <property type="evidence" value="ECO:0007669"/>
    <property type="project" value="InterPro"/>
</dbReference>
<organism evidence="3 4">
    <name type="scientific">Symmachiella dynata</name>
    <dbReference type="NCBI Taxonomy" id="2527995"/>
    <lineage>
        <taxon>Bacteria</taxon>
        <taxon>Pseudomonadati</taxon>
        <taxon>Planctomycetota</taxon>
        <taxon>Planctomycetia</taxon>
        <taxon>Planctomycetales</taxon>
        <taxon>Planctomycetaceae</taxon>
        <taxon>Symmachiella</taxon>
    </lineage>
</organism>
<dbReference type="Pfam" id="PF13472">
    <property type="entry name" value="Lipase_GDSL_2"/>
    <property type="match status" value="1"/>
</dbReference>
<dbReference type="CDD" id="cd01081">
    <property type="entry name" value="Aldose_epim"/>
    <property type="match status" value="1"/>
</dbReference>
<dbReference type="EC" id="5.1.3.3" evidence="3"/>
<name>A0A517ZMC3_9PLAN</name>
<evidence type="ECO:0000256" key="1">
    <source>
        <dbReference type="SAM" id="SignalP"/>
    </source>
</evidence>
<dbReference type="InterPro" id="IPR014718">
    <property type="entry name" value="GH-type_carb-bd"/>
</dbReference>
<dbReference type="InterPro" id="IPR013830">
    <property type="entry name" value="SGNH_hydro"/>
</dbReference>
<reference evidence="3 4" key="1">
    <citation type="submission" date="2019-02" db="EMBL/GenBank/DDBJ databases">
        <title>Deep-cultivation of Planctomycetes and their phenomic and genomic characterization uncovers novel biology.</title>
        <authorList>
            <person name="Wiegand S."/>
            <person name="Jogler M."/>
            <person name="Boedeker C."/>
            <person name="Pinto D."/>
            <person name="Vollmers J."/>
            <person name="Rivas-Marin E."/>
            <person name="Kohn T."/>
            <person name="Peeters S.H."/>
            <person name="Heuer A."/>
            <person name="Rast P."/>
            <person name="Oberbeckmann S."/>
            <person name="Bunk B."/>
            <person name="Jeske O."/>
            <person name="Meyerdierks A."/>
            <person name="Storesund J.E."/>
            <person name="Kallscheuer N."/>
            <person name="Luecker S."/>
            <person name="Lage O.M."/>
            <person name="Pohl T."/>
            <person name="Merkel B.J."/>
            <person name="Hornburger P."/>
            <person name="Mueller R.-W."/>
            <person name="Bruemmer F."/>
            <person name="Labrenz M."/>
            <person name="Spormann A.M."/>
            <person name="Op den Camp H."/>
            <person name="Overmann J."/>
            <person name="Amann R."/>
            <person name="Jetten M.S.M."/>
            <person name="Mascher T."/>
            <person name="Medema M.H."/>
            <person name="Devos D.P."/>
            <person name="Kaster A.-K."/>
            <person name="Ovreas L."/>
            <person name="Rohde M."/>
            <person name="Galperin M.Y."/>
            <person name="Jogler C."/>
        </authorList>
    </citation>
    <scope>NUCLEOTIDE SEQUENCE [LARGE SCALE GENOMIC DNA]</scope>
    <source>
        <strain evidence="3 4">Mal52</strain>
    </source>
</reference>
<dbReference type="KEGG" id="sdyn:Mal52_21150"/>
<dbReference type="InterPro" id="IPR011013">
    <property type="entry name" value="Gal_mutarotase_sf_dom"/>
</dbReference>
<keyword evidence="1" id="KW-0732">Signal</keyword>
<dbReference type="RefSeq" id="WP_197534793.1">
    <property type="nucleotide sequence ID" value="NZ_CP036276.1"/>
</dbReference>
<protein>
    <submittedName>
        <fullName evidence="3">Aldose 1-epimerase</fullName>
        <ecNumber evidence="3">5.1.3.3</ecNumber>
    </submittedName>
</protein>
<dbReference type="GO" id="GO:0033499">
    <property type="term" value="P:galactose catabolic process via UDP-galactose, Leloir pathway"/>
    <property type="evidence" value="ECO:0007669"/>
    <property type="project" value="TreeGrafter"/>
</dbReference>